<keyword evidence="1" id="KW-0472">Membrane</keyword>
<name>A0A6C0HFC4_9ZZZZ</name>
<keyword evidence="1" id="KW-0812">Transmembrane</keyword>
<evidence type="ECO:0000256" key="1">
    <source>
        <dbReference type="SAM" id="Phobius"/>
    </source>
</evidence>
<dbReference type="EMBL" id="MN739945">
    <property type="protein sequence ID" value="QHT79087.1"/>
    <property type="molecule type" value="Genomic_DNA"/>
</dbReference>
<proteinExistence type="predicted"/>
<sequence>MEIGFRFAKIVDIGYITILHFISGFAVACLLTNYEEKFDEKKESKKPIYKIVLQIIWYLWLSGVAIYIMKNIIEHIPSPLEGLFGLQHFRVKEVSEAPILAYVVFYFQKPLTSRLEYLYNYYTGY</sequence>
<dbReference type="PROSITE" id="PS51257">
    <property type="entry name" value="PROKAR_LIPOPROTEIN"/>
    <property type="match status" value="1"/>
</dbReference>
<evidence type="ECO:0000313" key="2">
    <source>
        <dbReference type="EMBL" id="QHT79087.1"/>
    </source>
</evidence>
<reference evidence="2" key="1">
    <citation type="journal article" date="2020" name="Nature">
        <title>Giant virus diversity and host interactions through global metagenomics.</title>
        <authorList>
            <person name="Schulz F."/>
            <person name="Roux S."/>
            <person name="Paez-Espino D."/>
            <person name="Jungbluth S."/>
            <person name="Walsh D.A."/>
            <person name="Denef V.J."/>
            <person name="McMahon K.D."/>
            <person name="Konstantinidis K.T."/>
            <person name="Eloe-Fadrosh E.A."/>
            <person name="Kyrpides N.C."/>
            <person name="Woyke T."/>
        </authorList>
    </citation>
    <scope>NUCLEOTIDE SEQUENCE</scope>
    <source>
        <strain evidence="2">GVMAG-M-3300023179-97</strain>
    </source>
</reference>
<feature type="transmembrane region" description="Helical" evidence="1">
    <location>
        <begin position="13"/>
        <end position="31"/>
    </location>
</feature>
<organism evidence="2">
    <name type="scientific">viral metagenome</name>
    <dbReference type="NCBI Taxonomy" id="1070528"/>
    <lineage>
        <taxon>unclassified sequences</taxon>
        <taxon>metagenomes</taxon>
        <taxon>organismal metagenomes</taxon>
    </lineage>
</organism>
<dbReference type="AlphaFoldDB" id="A0A6C0HFC4"/>
<keyword evidence="1" id="KW-1133">Transmembrane helix</keyword>
<protein>
    <submittedName>
        <fullName evidence="2">Uncharacterized protein</fullName>
    </submittedName>
</protein>
<accession>A0A6C0HFC4</accession>
<feature type="transmembrane region" description="Helical" evidence="1">
    <location>
        <begin position="51"/>
        <end position="69"/>
    </location>
</feature>